<organism evidence="2 3">
    <name type="scientific">Pseudomassariella vexata</name>
    <dbReference type="NCBI Taxonomy" id="1141098"/>
    <lineage>
        <taxon>Eukaryota</taxon>
        <taxon>Fungi</taxon>
        <taxon>Dikarya</taxon>
        <taxon>Ascomycota</taxon>
        <taxon>Pezizomycotina</taxon>
        <taxon>Sordariomycetes</taxon>
        <taxon>Xylariomycetidae</taxon>
        <taxon>Amphisphaeriales</taxon>
        <taxon>Pseudomassariaceae</taxon>
        <taxon>Pseudomassariella</taxon>
    </lineage>
</organism>
<gene>
    <name evidence="2" type="ORF">BCR38DRAFT_412266</name>
</gene>
<dbReference type="AlphaFoldDB" id="A0A1Y2DLF5"/>
<feature type="domain" description="N-acetyltransferase" evidence="1">
    <location>
        <begin position="10"/>
        <end position="217"/>
    </location>
</feature>
<dbReference type="PANTHER" id="PTHR42791">
    <property type="entry name" value="GNAT FAMILY ACETYLTRANSFERASE"/>
    <property type="match status" value="1"/>
</dbReference>
<evidence type="ECO:0000259" key="1">
    <source>
        <dbReference type="PROSITE" id="PS51186"/>
    </source>
</evidence>
<dbReference type="InterPro" id="IPR052523">
    <property type="entry name" value="Trichothecene_AcTrans"/>
</dbReference>
<dbReference type="GeneID" id="63774879"/>
<dbReference type="RefSeq" id="XP_040712495.1">
    <property type="nucleotide sequence ID" value="XM_040858667.1"/>
</dbReference>
<dbReference type="STRING" id="1141098.A0A1Y2DLF5"/>
<dbReference type="GO" id="GO:0016747">
    <property type="term" value="F:acyltransferase activity, transferring groups other than amino-acyl groups"/>
    <property type="evidence" value="ECO:0007669"/>
    <property type="project" value="InterPro"/>
</dbReference>
<keyword evidence="3" id="KW-1185">Reference proteome</keyword>
<keyword evidence="2" id="KW-0012">Acyltransferase</keyword>
<dbReference type="PROSITE" id="PS51186">
    <property type="entry name" value="GNAT"/>
    <property type="match status" value="1"/>
</dbReference>
<accession>A0A1Y2DLF5</accession>
<name>A0A1Y2DLF5_9PEZI</name>
<protein>
    <submittedName>
        <fullName evidence="2">Acyl-CoA N-acyltransferase</fullName>
    </submittedName>
</protein>
<comment type="caution">
    <text evidence="2">The sequence shown here is derived from an EMBL/GenBank/DDBJ whole genome shotgun (WGS) entry which is preliminary data.</text>
</comment>
<dbReference type="Proteomes" id="UP000193689">
    <property type="component" value="Unassembled WGS sequence"/>
</dbReference>
<dbReference type="PANTHER" id="PTHR42791:SF2">
    <property type="entry name" value="N-ACETYLTRANSFERASE DOMAIN-CONTAINING PROTEIN"/>
    <property type="match status" value="1"/>
</dbReference>
<evidence type="ECO:0000313" key="3">
    <source>
        <dbReference type="Proteomes" id="UP000193689"/>
    </source>
</evidence>
<reference evidence="2 3" key="1">
    <citation type="submission" date="2016-07" db="EMBL/GenBank/DDBJ databases">
        <title>Pervasive Adenine N6-methylation of Active Genes in Fungi.</title>
        <authorList>
            <consortium name="DOE Joint Genome Institute"/>
            <person name="Mondo S.J."/>
            <person name="Dannebaum R.O."/>
            <person name="Kuo R.C."/>
            <person name="Labutti K."/>
            <person name="Haridas S."/>
            <person name="Kuo A."/>
            <person name="Salamov A."/>
            <person name="Ahrendt S.R."/>
            <person name="Lipzen A."/>
            <person name="Sullivan W."/>
            <person name="Andreopoulos W.B."/>
            <person name="Clum A."/>
            <person name="Lindquist E."/>
            <person name="Daum C."/>
            <person name="Ramamoorthy G.K."/>
            <person name="Gryganskyi A."/>
            <person name="Culley D."/>
            <person name="Magnuson J.K."/>
            <person name="James T.Y."/>
            <person name="O'Malley M.A."/>
            <person name="Stajich J.E."/>
            <person name="Spatafora J.W."/>
            <person name="Visel A."/>
            <person name="Grigoriev I.V."/>
        </authorList>
    </citation>
    <scope>NUCLEOTIDE SEQUENCE [LARGE SCALE GENOMIC DNA]</scope>
    <source>
        <strain evidence="2 3">CBS 129021</strain>
    </source>
</reference>
<dbReference type="InParanoid" id="A0A1Y2DLF5"/>
<dbReference type="EMBL" id="MCFJ01000012">
    <property type="protein sequence ID" value="ORY60061.1"/>
    <property type="molecule type" value="Genomic_DNA"/>
</dbReference>
<dbReference type="Gene3D" id="3.40.630.30">
    <property type="match status" value="1"/>
</dbReference>
<dbReference type="OrthoDB" id="2115692at2759"/>
<dbReference type="InterPro" id="IPR000182">
    <property type="entry name" value="GNAT_dom"/>
</dbReference>
<evidence type="ECO:0000313" key="2">
    <source>
        <dbReference type="EMBL" id="ORY60061.1"/>
    </source>
</evidence>
<sequence length="239" mass="26951">MDHHNSPSGFHVRDATLTDVEDLTRLWYSSFNTSHRFWDVMTPDDPVTHQWWNDVWTIGVKAGANILKTFVVEDLSQENKLVAFARWNLPQADGTQDIPLPAYPSHWDADLTEALWGGMPRNRAAVMGQQPHWMLEFLGVDHAYQHKGLGFSLVDWGCRQADAAGLDVYLDATIKGLPFYKKYFGFQDRKLLSIPSHPETFGNYHLMAVVRPAQVLPPVISGDEKHAVGTSAIEIVELA</sequence>
<keyword evidence="2" id="KW-0808">Transferase</keyword>
<dbReference type="CDD" id="cd04301">
    <property type="entry name" value="NAT_SF"/>
    <property type="match status" value="1"/>
</dbReference>
<dbReference type="SUPFAM" id="SSF55729">
    <property type="entry name" value="Acyl-CoA N-acyltransferases (Nat)"/>
    <property type="match status" value="1"/>
</dbReference>
<dbReference type="InterPro" id="IPR016181">
    <property type="entry name" value="Acyl_CoA_acyltransferase"/>
</dbReference>
<proteinExistence type="predicted"/>
<dbReference type="Pfam" id="PF00583">
    <property type="entry name" value="Acetyltransf_1"/>
    <property type="match status" value="1"/>
</dbReference>